<proteinExistence type="predicted"/>
<keyword evidence="1" id="KW-0732">Signal</keyword>
<feature type="chain" id="PRO_5013378613" description="Secreted protein" evidence="1">
    <location>
        <begin position="18"/>
        <end position="202"/>
    </location>
</feature>
<name>A0A2B7WLD8_9EURO</name>
<dbReference type="OrthoDB" id="152248at2759"/>
<dbReference type="InterPro" id="IPR025649">
    <property type="entry name" value="DUF4360"/>
</dbReference>
<dbReference type="AlphaFoldDB" id="A0A2B7WLD8"/>
<dbReference type="Pfam" id="PF14273">
    <property type="entry name" value="DUF4360"/>
    <property type="match status" value="1"/>
</dbReference>
<dbReference type="PANTHER" id="PTHR38847">
    <property type="match status" value="1"/>
</dbReference>
<evidence type="ECO:0000313" key="3">
    <source>
        <dbReference type="Proteomes" id="UP000223968"/>
    </source>
</evidence>
<protein>
    <recommendedName>
        <fullName evidence="4">Secreted protein</fullName>
    </recommendedName>
</protein>
<dbReference type="Proteomes" id="UP000223968">
    <property type="component" value="Unassembled WGS sequence"/>
</dbReference>
<feature type="signal peptide" evidence="1">
    <location>
        <begin position="1"/>
        <end position="17"/>
    </location>
</feature>
<organism evidence="2 3">
    <name type="scientific">Helicocarpus griseus UAMH5409</name>
    <dbReference type="NCBI Taxonomy" id="1447875"/>
    <lineage>
        <taxon>Eukaryota</taxon>
        <taxon>Fungi</taxon>
        <taxon>Dikarya</taxon>
        <taxon>Ascomycota</taxon>
        <taxon>Pezizomycotina</taxon>
        <taxon>Eurotiomycetes</taxon>
        <taxon>Eurotiomycetidae</taxon>
        <taxon>Onygenales</taxon>
        <taxon>Ajellomycetaceae</taxon>
        <taxon>Helicocarpus</taxon>
    </lineage>
</organism>
<evidence type="ECO:0008006" key="4">
    <source>
        <dbReference type="Google" id="ProtNLM"/>
    </source>
</evidence>
<evidence type="ECO:0000256" key="1">
    <source>
        <dbReference type="SAM" id="SignalP"/>
    </source>
</evidence>
<dbReference type="STRING" id="1447875.A0A2B7WLD8"/>
<gene>
    <name evidence="2" type="ORF">AJ79_08289</name>
</gene>
<accession>A0A2B7WLD8</accession>
<sequence length="202" mass="22164">MKYLSLLLLAPLSYAAALPNPFAEAEAVSPAGVQLREVAYAGSGCNQGTLSINVDEHGTMCPIRTKDLWAADGPGTNYDDFRRFCQLTFSLVYPQGWSFSVLGARYRGHVSLKEDSTATFRTSYYFSGETDQVVSTVNFKGPTSRAFEEEDVVVWDTWSPCGNTNTMLNVKQEVLVSGTGKLASMSAEGQFGNAVLFKWRHC</sequence>
<keyword evidence="3" id="KW-1185">Reference proteome</keyword>
<comment type="caution">
    <text evidence="2">The sequence shown here is derived from an EMBL/GenBank/DDBJ whole genome shotgun (WGS) entry which is preliminary data.</text>
</comment>
<dbReference type="PANTHER" id="PTHR38847:SF1">
    <property type="entry name" value="PSEUDOURIDINE SYNTHASE RSUA_RLUA-LIKE DOMAIN-CONTAINING PROTEIN"/>
    <property type="match status" value="1"/>
</dbReference>
<reference evidence="2 3" key="1">
    <citation type="submission" date="2017-10" db="EMBL/GenBank/DDBJ databases">
        <title>Comparative genomics in systemic dimorphic fungi from Ajellomycetaceae.</title>
        <authorList>
            <person name="Munoz J.F."/>
            <person name="Mcewen J.G."/>
            <person name="Clay O.K."/>
            <person name="Cuomo C.A."/>
        </authorList>
    </citation>
    <scope>NUCLEOTIDE SEQUENCE [LARGE SCALE GENOMIC DNA]</scope>
    <source>
        <strain evidence="2 3">UAMH5409</strain>
    </source>
</reference>
<dbReference type="EMBL" id="PDNB01000190">
    <property type="protein sequence ID" value="PGH00184.1"/>
    <property type="molecule type" value="Genomic_DNA"/>
</dbReference>
<evidence type="ECO:0000313" key="2">
    <source>
        <dbReference type="EMBL" id="PGH00184.1"/>
    </source>
</evidence>